<comment type="subcellular location">
    <subcellularLocation>
        <location evidence="1">Secreted</location>
    </subcellularLocation>
</comment>
<evidence type="ECO:0000256" key="1">
    <source>
        <dbReference type="ARBA" id="ARBA00004613"/>
    </source>
</evidence>
<dbReference type="EMBL" id="KK114990">
    <property type="protein sequence ID" value="KFM63895.1"/>
    <property type="molecule type" value="Genomic_DNA"/>
</dbReference>
<dbReference type="GO" id="GO:0005576">
    <property type="term" value="C:extracellular region"/>
    <property type="evidence" value="ECO:0007669"/>
    <property type="project" value="UniProtKB-SubCell"/>
</dbReference>
<evidence type="ECO:0000256" key="5">
    <source>
        <dbReference type="ARBA" id="ARBA00022729"/>
    </source>
</evidence>
<organism evidence="6 7">
    <name type="scientific">Stegodyphus mimosarum</name>
    <name type="common">African social velvet spider</name>
    <dbReference type="NCBI Taxonomy" id="407821"/>
    <lineage>
        <taxon>Eukaryota</taxon>
        <taxon>Metazoa</taxon>
        <taxon>Ecdysozoa</taxon>
        <taxon>Arthropoda</taxon>
        <taxon>Chelicerata</taxon>
        <taxon>Arachnida</taxon>
        <taxon>Araneae</taxon>
        <taxon>Araneomorphae</taxon>
        <taxon>Entelegynae</taxon>
        <taxon>Eresoidea</taxon>
        <taxon>Eresidae</taxon>
        <taxon>Stegodyphus</taxon>
    </lineage>
</organism>
<keyword evidence="4" id="KW-0964">Secreted</keyword>
<proteinExistence type="inferred from homology"/>
<evidence type="ECO:0000256" key="3">
    <source>
        <dbReference type="ARBA" id="ARBA00022473"/>
    </source>
</evidence>
<feature type="non-terminal residue" evidence="6">
    <location>
        <position position="68"/>
    </location>
</feature>
<dbReference type="Pfam" id="PF05806">
    <property type="entry name" value="Noggin"/>
    <property type="match status" value="1"/>
</dbReference>
<evidence type="ECO:0000313" key="7">
    <source>
        <dbReference type="Proteomes" id="UP000054359"/>
    </source>
</evidence>
<comment type="similarity">
    <text evidence="2">Belongs to the noggin family.</text>
</comment>
<keyword evidence="3" id="KW-0217">Developmental protein</keyword>
<dbReference type="SUPFAM" id="SSF57501">
    <property type="entry name" value="Cystine-knot cytokines"/>
    <property type="match status" value="1"/>
</dbReference>
<dbReference type="Gene3D" id="2.10.90.10">
    <property type="entry name" value="Cystine-knot cytokines"/>
    <property type="match status" value="1"/>
</dbReference>
<sequence>MKCIPEGVIHLYFLRWKCTKRIRKEDRSDIYELGKKESKSDRTPRKTRERCEWEKVSIPVTVACSCTC</sequence>
<name>A0A087TFK6_STEMI</name>
<dbReference type="Proteomes" id="UP000054359">
    <property type="component" value="Unassembled WGS sequence"/>
</dbReference>
<evidence type="ECO:0000256" key="2">
    <source>
        <dbReference type="ARBA" id="ARBA00007480"/>
    </source>
</evidence>
<dbReference type="InterPro" id="IPR008717">
    <property type="entry name" value="Noggin"/>
</dbReference>
<reference evidence="6 7" key="1">
    <citation type="submission" date="2013-11" db="EMBL/GenBank/DDBJ databases">
        <title>Genome sequencing of Stegodyphus mimosarum.</title>
        <authorList>
            <person name="Bechsgaard J."/>
        </authorList>
    </citation>
    <scope>NUCLEOTIDE SEQUENCE [LARGE SCALE GENOMIC DNA]</scope>
</reference>
<keyword evidence="5" id="KW-0732">Signal</keyword>
<dbReference type="AlphaFoldDB" id="A0A087TFK6"/>
<evidence type="ECO:0000313" key="6">
    <source>
        <dbReference type="EMBL" id="KFM63895.1"/>
    </source>
</evidence>
<accession>A0A087TFK6</accession>
<protein>
    <submittedName>
        <fullName evidence="6">Uncharacterized protein</fullName>
    </submittedName>
</protein>
<keyword evidence="7" id="KW-1185">Reference proteome</keyword>
<gene>
    <name evidence="6" type="ORF">X975_22952</name>
</gene>
<dbReference type="InterPro" id="IPR029034">
    <property type="entry name" value="Cystine-knot_cytokine"/>
</dbReference>
<evidence type="ECO:0000256" key="4">
    <source>
        <dbReference type="ARBA" id="ARBA00022525"/>
    </source>
</evidence>